<evidence type="ECO:0000256" key="1">
    <source>
        <dbReference type="SAM" id="MobiDB-lite"/>
    </source>
</evidence>
<feature type="compositionally biased region" description="Pro residues" evidence="1">
    <location>
        <begin position="701"/>
        <end position="711"/>
    </location>
</feature>
<evidence type="ECO:0000313" key="2">
    <source>
        <dbReference type="EMBL" id="WRT69200.1"/>
    </source>
</evidence>
<feature type="compositionally biased region" description="Polar residues" evidence="1">
    <location>
        <begin position="275"/>
        <end position="285"/>
    </location>
</feature>
<feature type="compositionally biased region" description="Low complexity" evidence="1">
    <location>
        <begin position="723"/>
        <end position="735"/>
    </location>
</feature>
<reference evidence="2 3" key="1">
    <citation type="submission" date="2024-01" db="EMBL/GenBank/DDBJ databases">
        <title>Comparative genomics of Cryptococcus and Kwoniella reveals pathogenesis evolution and contrasting modes of karyotype evolution via chromosome fusion or intercentromeric recombination.</title>
        <authorList>
            <person name="Coelho M.A."/>
            <person name="David-Palma M."/>
            <person name="Shea T."/>
            <person name="Bowers K."/>
            <person name="McGinley-Smith S."/>
            <person name="Mohammad A.W."/>
            <person name="Gnirke A."/>
            <person name="Yurkov A.M."/>
            <person name="Nowrousian M."/>
            <person name="Sun S."/>
            <person name="Cuomo C.A."/>
            <person name="Heitman J."/>
        </authorList>
    </citation>
    <scope>NUCLEOTIDE SEQUENCE [LARGE SCALE GENOMIC DNA]</scope>
    <source>
        <strain evidence="2">CBS 11374</strain>
    </source>
</reference>
<feature type="region of interest" description="Disordered" evidence="1">
    <location>
        <begin position="275"/>
        <end position="353"/>
    </location>
</feature>
<protein>
    <submittedName>
        <fullName evidence="2">Uncharacterized protein</fullName>
    </submittedName>
</protein>
<feature type="compositionally biased region" description="Low complexity" evidence="1">
    <location>
        <begin position="325"/>
        <end position="336"/>
    </location>
</feature>
<proteinExistence type="predicted"/>
<dbReference type="RefSeq" id="XP_062793939.1">
    <property type="nucleotide sequence ID" value="XM_062937888.1"/>
</dbReference>
<keyword evidence="3" id="KW-1185">Reference proteome</keyword>
<feature type="compositionally biased region" description="Polar residues" evidence="1">
    <location>
        <begin position="668"/>
        <end position="683"/>
    </location>
</feature>
<feature type="region of interest" description="Disordered" evidence="1">
    <location>
        <begin position="478"/>
        <end position="525"/>
    </location>
</feature>
<feature type="compositionally biased region" description="Acidic residues" evidence="1">
    <location>
        <begin position="35"/>
        <end position="48"/>
    </location>
</feature>
<name>A0ABZ1D744_9TREE</name>
<organism evidence="2 3">
    <name type="scientific">Kwoniella shivajii</name>
    <dbReference type="NCBI Taxonomy" id="564305"/>
    <lineage>
        <taxon>Eukaryota</taxon>
        <taxon>Fungi</taxon>
        <taxon>Dikarya</taxon>
        <taxon>Basidiomycota</taxon>
        <taxon>Agaricomycotina</taxon>
        <taxon>Tremellomycetes</taxon>
        <taxon>Tremellales</taxon>
        <taxon>Cryptococcaceae</taxon>
        <taxon>Kwoniella</taxon>
    </lineage>
</organism>
<dbReference type="Proteomes" id="UP001329825">
    <property type="component" value="Chromosome 8"/>
</dbReference>
<feature type="region of interest" description="Disordered" evidence="1">
    <location>
        <begin position="213"/>
        <end position="255"/>
    </location>
</feature>
<dbReference type="GeneID" id="87958314"/>
<accession>A0ABZ1D744</accession>
<feature type="region of interest" description="Disordered" evidence="1">
    <location>
        <begin position="1"/>
        <end position="50"/>
    </location>
</feature>
<feature type="compositionally biased region" description="Acidic residues" evidence="1">
    <location>
        <begin position="291"/>
        <end position="309"/>
    </location>
</feature>
<feature type="compositionally biased region" description="Basic and acidic residues" evidence="1">
    <location>
        <begin position="1"/>
        <end position="14"/>
    </location>
</feature>
<feature type="region of interest" description="Disordered" evidence="1">
    <location>
        <begin position="618"/>
        <end position="683"/>
    </location>
</feature>
<evidence type="ECO:0000313" key="3">
    <source>
        <dbReference type="Proteomes" id="UP001329825"/>
    </source>
</evidence>
<feature type="compositionally biased region" description="Polar residues" evidence="1">
    <location>
        <begin position="639"/>
        <end position="650"/>
    </location>
</feature>
<dbReference type="EMBL" id="CP141888">
    <property type="protein sequence ID" value="WRT69200.1"/>
    <property type="molecule type" value="Genomic_DNA"/>
</dbReference>
<sequence>MSVARELNRVRLEPSNRSQEQEEENDSSSSNIVESDVESDPSDEDPDTVNEYAVDAIKWAKYRDSKWDRQEGYKGWHYGVMWNGYLKSGSETEEPYGQFDMVGGKAPLITEFWKELGVTIPERRKEPTGRLGQVFETPSRLMRKWFRQNKTVKRIKGEKYKYRRDYETYKRRRAKEIRRELMERQLKPVPVDLLTKKADSDYYLFKKQVKEKRRHQRALANNPNLEKPSTEQQSSRSTTPVAAATGTNTGASASTSRIRLAPLSVPHSNAVVSTASLGSPASTLGSVFDSDREDVDEDLDPASEEEVEQVENRSAPPKSTKRKAISTSPVASASASRPVEKNKKAKKEDKTSRLANIGKISKRVVSPPASEITFGDLQVGIFDSAPAESSTASTSASAAATANALIPTPVTASAMASPSASNFTPASRVDMGKSTSAVLVAPVAHATVPPTPTPPLAPVAPAPSNAVAAMLRQLNAKQAGAVSSPSPVPPQPVQQIQGSSSPSIPPSNESVPAHTAGPAQAIRLPPPPLLEPAYISNNNVAALPTEPRAMLASPAITFNASAPIGPNPGFSPAPPSRSSTIQKPTQLNRAKFTQPSRIQPIDTIVDPREARKIERLGIKDPHIKAQSVRPKALLPPKPSTSYAPRNTTANYPPEPYGQQPAEVAPWQHRQQGQPARNGNLSPNLAQLNTASDIVSPRFDYPSPPLRGPVPTGPRQVALDPRKQAQQASAAPPTPVATPIAANAEEKHVRFSLKPVDVTGGLVTFSPLLILRNPGKFVQVMKLCMTNPQWGAYLNPAALDFINRGWPIRHICPDATTAFSVLVQFLPLDDRLRDIAGAGITSGGGISISCCPPSPYQAEDCIKWKTWLYDVLKSTEYQELVALCEKYNTENLPPSFQNTLKAMNVGIIEDMQVEDLKKIKTRKNIVDYNRFVFVSEDRRVAQSEGVDYLTADEFIDLLQKSASGK</sequence>
<gene>
    <name evidence="2" type="ORF">IL334_006184</name>
</gene>
<feature type="compositionally biased region" description="Low complexity" evidence="1">
    <location>
        <begin position="238"/>
        <end position="255"/>
    </location>
</feature>
<feature type="compositionally biased region" description="Basic and acidic residues" evidence="1">
    <location>
        <begin position="338"/>
        <end position="352"/>
    </location>
</feature>
<feature type="compositionally biased region" description="Low complexity" evidence="1">
    <location>
        <begin position="493"/>
        <end position="512"/>
    </location>
</feature>
<feature type="region of interest" description="Disordered" evidence="1">
    <location>
        <begin position="695"/>
        <end position="735"/>
    </location>
</feature>